<accession>A0A6A6BUD9</accession>
<evidence type="ECO:0000313" key="2">
    <source>
        <dbReference type="Proteomes" id="UP000799537"/>
    </source>
</evidence>
<dbReference type="EMBL" id="ML993707">
    <property type="protein sequence ID" value="KAF2158305.1"/>
    <property type="molecule type" value="Genomic_DNA"/>
</dbReference>
<dbReference type="AlphaFoldDB" id="A0A6A6BUD9"/>
<proteinExistence type="predicted"/>
<protein>
    <submittedName>
        <fullName evidence="1">Uncharacterized protein</fullName>
    </submittedName>
</protein>
<organism evidence="1 2">
    <name type="scientific">Zasmidium cellare ATCC 36951</name>
    <dbReference type="NCBI Taxonomy" id="1080233"/>
    <lineage>
        <taxon>Eukaryota</taxon>
        <taxon>Fungi</taxon>
        <taxon>Dikarya</taxon>
        <taxon>Ascomycota</taxon>
        <taxon>Pezizomycotina</taxon>
        <taxon>Dothideomycetes</taxon>
        <taxon>Dothideomycetidae</taxon>
        <taxon>Mycosphaerellales</taxon>
        <taxon>Mycosphaerellaceae</taxon>
        <taxon>Zasmidium</taxon>
    </lineage>
</organism>
<sequence length="119" mass="14085">MLSRFPYSFRQWRHRLEEMPGSWRQALLRQGKKDNDREAEEGSKYTKIPLCRRGTFEPESLPQFLRMQTRYDTFVQAKPLIMCSNNVIPEVGSTSQCLANCQFSRAYETRNQNSEYPPQ</sequence>
<dbReference type="RefSeq" id="XP_033659194.1">
    <property type="nucleotide sequence ID" value="XM_033810209.1"/>
</dbReference>
<dbReference type="Proteomes" id="UP000799537">
    <property type="component" value="Unassembled WGS sequence"/>
</dbReference>
<name>A0A6A6BUD9_ZASCE</name>
<keyword evidence="2" id="KW-1185">Reference proteome</keyword>
<gene>
    <name evidence="1" type="ORF">M409DRAFT_31164</name>
</gene>
<evidence type="ECO:0000313" key="1">
    <source>
        <dbReference type="EMBL" id="KAF2158305.1"/>
    </source>
</evidence>
<dbReference type="GeneID" id="54563481"/>
<reference evidence="1" key="1">
    <citation type="journal article" date="2020" name="Stud. Mycol.">
        <title>101 Dothideomycetes genomes: a test case for predicting lifestyles and emergence of pathogens.</title>
        <authorList>
            <person name="Haridas S."/>
            <person name="Albert R."/>
            <person name="Binder M."/>
            <person name="Bloem J."/>
            <person name="Labutti K."/>
            <person name="Salamov A."/>
            <person name="Andreopoulos B."/>
            <person name="Baker S."/>
            <person name="Barry K."/>
            <person name="Bills G."/>
            <person name="Bluhm B."/>
            <person name="Cannon C."/>
            <person name="Castanera R."/>
            <person name="Culley D."/>
            <person name="Daum C."/>
            <person name="Ezra D."/>
            <person name="Gonzalez J."/>
            <person name="Henrissat B."/>
            <person name="Kuo A."/>
            <person name="Liang C."/>
            <person name="Lipzen A."/>
            <person name="Lutzoni F."/>
            <person name="Magnuson J."/>
            <person name="Mondo S."/>
            <person name="Nolan M."/>
            <person name="Ohm R."/>
            <person name="Pangilinan J."/>
            <person name="Park H.-J."/>
            <person name="Ramirez L."/>
            <person name="Alfaro M."/>
            <person name="Sun H."/>
            <person name="Tritt A."/>
            <person name="Yoshinaga Y."/>
            <person name="Zwiers L.-H."/>
            <person name="Turgeon B."/>
            <person name="Goodwin S."/>
            <person name="Spatafora J."/>
            <person name="Crous P."/>
            <person name="Grigoriev I."/>
        </authorList>
    </citation>
    <scope>NUCLEOTIDE SEQUENCE</scope>
    <source>
        <strain evidence="1">ATCC 36951</strain>
    </source>
</reference>